<dbReference type="GO" id="GO:0050660">
    <property type="term" value="F:flavin adenine dinucleotide binding"/>
    <property type="evidence" value="ECO:0007669"/>
    <property type="project" value="InterPro"/>
</dbReference>
<accession>A0A840QTS7</accession>
<evidence type="ECO:0000259" key="7">
    <source>
        <dbReference type="Pfam" id="PF00441"/>
    </source>
</evidence>
<feature type="domain" description="Acyl-CoA dehydrogenase/oxidase C-terminal" evidence="7">
    <location>
        <begin position="248"/>
        <end position="364"/>
    </location>
</feature>
<protein>
    <submittedName>
        <fullName evidence="10">Alkylation response protein AidB-like acyl-CoA dehydrogenase</fullName>
    </submittedName>
</protein>
<dbReference type="InterPro" id="IPR037069">
    <property type="entry name" value="AcylCoA_DH/ox_N_sf"/>
</dbReference>
<feature type="domain" description="Acyl-CoA oxidase/dehydrogenase middle" evidence="8">
    <location>
        <begin position="129"/>
        <end position="221"/>
    </location>
</feature>
<comment type="caution">
    <text evidence="10">The sequence shown here is derived from an EMBL/GenBank/DDBJ whole genome shotgun (WGS) entry which is preliminary data.</text>
</comment>
<dbReference type="InterPro" id="IPR009100">
    <property type="entry name" value="AcylCoA_DH/oxidase_NM_dom_sf"/>
</dbReference>
<gene>
    <name evidence="10" type="ORF">HNQ41_002916</name>
</gene>
<dbReference type="InterPro" id="IPR036250">
    <property type="entry name" value="AcylCo_DH-like_C"/>
</dbReference>
<feature type="domain" description="Acyl-CoA dehydrogenase/oxidase N-terminal" evidence="9">
    <location>
        <begin position="17"/>
        <end position="100"/>
    </location>
</feature>
<proteinExistence type="inferred from homology"/>
<dbReference type="CDD" id="cd00567">
    <property type="entry name" value="ACAD"/>
    <property type="match status" value="1"/>
</dbReference>
<evidence type="ECO:0000256" key="1">
    <source>
        <dbReference type="ARBA" id="ARBA00001974"/>
    </source>
</evidence>
<dbReference type="InterPro" id="IPR009075">
    <property type="entry name" value="AcylCo_DH/oxidase_C"/>
</dbReference>
<sequence>MTTCNGIFLKTEQKERLFEQAKQHIHSFQQRADTYDETGNFPFENFEDLRKQQWLSFTVPKEYGGEGATLSEFVLVQETIAQGDAATALCLGWHNGTLMQLRDTRKWRQETFADFCHQVSYKQILVNSAATEPNSGSPARGGKPQTTATYNNGKWYINGTKSFVSLAPALDYAIVTATIEETGEVGEFLLSLDQEGVYREETWNPMSMRATRSDHLILEGVTATDEAFVAKKGQQPNVPQGWLLHIPACYLGIAIAARNDAVQFAETYQPASLNTPIKDVEDVRRRIAEMDVELMKARHMMYHIAERWDEDEQIREQLAPELATVKTVATNAAVDVVDRAMRIVGAQGLLKSQPFQRYYRDVRAGLHNPPGDDLTYRQLAKRAFGEV</sequence>
<dbReference type="EMBL" id="JACHHB010000015">
    <property type="protein sequence ID" value="MBB5174699.1"/>
    <property type="molecule type" value="Genomic_DNA"/>
</dbReference>
<dbReference type="Pfam" id="PF00441">
    <property type="entry name" value="Acyl-CoA_dh_1"/>
    <property type="match status" value="1"/>
</dbReference>
<comment type="cofactor">
    <cofactor evidence="1 6">
        <name>FAD</name>
        <dbReference type="ChEBI" id="CHEBI:57692"/>
    </cofactor>
</comment>
<reference evidence="10 11" key="1">
    <citation type="submission" date="2020-08" db="EMBL/GenBank/DDBJ databases">
        <title>Genomic Encyclopedia of Type Strains, Phase IV (KMG-IV): sequencing the most valuable type-strain genomes for metagenomic binning, comparative biology and taxonomic classification.</title>
        <authorList>
            <person name="Goeker M."/>
        </authorList>
    </citation>
    <scope>NUCLEOTIDE SEQUENCE [LARGE SCALE GENOMIC DNA]</scope>
    <source>
        <strain evidence="10 11">DSM 24696</strain>
    </source>
</reference>
<dbReference type="RefSeq" id="WP_184665105.1">
    <property type="nucleotide sequence ID" value="NZ_JACHHB010000015.1"/>
</dbReference>
<dbReference type="Pfam" id="PF02770">
    <property type="entry name" value="Acyl-CoA_dh_M"/>
    <property type="match status" value="1"/>
</dbReference>
<organism evidence="10 11">
    <name type="scientific">Texcoconibacillus texcoconensis</name>
    <dbReference type="NCBI Taxonomy" id="1095777"/>
    <lineage>
        <taxon>Bacteria</taxon>
        <taxon>Bacillati</taxon>
        <taxon>Bacillota</taxon>
        <taxon>Bacilli</taxon>
        <taxon>Bacillales</taxon>
        <taxon>Bacillaceae</taxon>
        <taxon>Texcoconibacillus</taxon>
    </lineage>
</organism>
<dbReference type="Gene3D" id="1.20.140.10">
    <property type="entry name" value="Butyryl-CoA Dehydrogenase, subunit A, domain 3"/>
    <property type="match status" value="1"/>
</dbReference>
<evidence type="ECO:0000256" key="2">
    <source>
        <dbReference type="ARBA" id="ARBA00009347"/>
    </source>
</evidence>
<evidence type="ECO:0000259" key="8">
    <source>
        <dbReference type="Pfam" id="PF02770"/>
    </source>
</evidence>
<keyword evidence="4 6" id="KW-0274">FAD</keyword>
<dbReference type="InterPro" id="IPR013786">
    <property type="entry name" value="AcylCoA_DH/ox_N"/>
</dbReference>
<dbReference type="SUPFAM" id="SSF47203">
    <property type="entry name" value="Acyl-CoA dehydrogenase C-terminal domain-like"/>
    <property type="match status" value="1"/>
</dbReference>
<evidence type="ECO:0000256" key="5">
    <source>
        <dbReference type="ARBA" id="ARBA00023002"/>
    </source>
</evidence>
<dbReference type="InterPro" id="IPR006091">
    <property type="entry name" value="Acyl-CoA_Oxase/DH_mid-dom"/>
</dbReference>
<name>A0A840QTS7_9BACI</name>
<dbReference type="Pfam" id="PF02771">
    <property type="entry name" value="Acyl-CoA_dh_N"/>
    <property type="match status" value="1"/>
</dbReference>
<keyword evidence="5 6" id="KW-0560">Oxidoreductase</keyword>
<evidence type="ECO:0000259" key="9">
    <source>
        <dbReference type="Pfam" id="PF02771"/>
    </source>
</evidence>
<dbReference type="PIRSF" id="PIRSF016578">
    <property type="entry name" value="HsaA"/>
    <property type="match status" value="1"/>
</dbReference>
<dbReference type="InterPro" id="IPR046373">
    <property type="entry name" value="Acyl-CoA_Oxase/DH_mid-dom_sf"/>
</dbReference>
<dbReference type="Proteomes" id="UP000551878">
    <property type="component" value="Unassembled WGS sequence"/>
</dbReference>
<evidence type="ECO:0000313" key="10">
    <source>
        <dbReference type="EMBL" id="MBB5174699.1"/>
    </source>
</evidence>
<dbReference type="PANTHER" id="PTHR43884">
    <property type="entry name" value="ACYL-COA DEHYDROGENASE"/>
    <property type="match status" value="1"/>
</dbReference>
<dbReference type="Gene3D" id="1.10.540.10">
    <property type="entry name" value="Acyl-CoA dehydrogenase/oxidase, N-terminal domain"/>
    <property type="match status" value="1"/>
</dbReference>
<comment type="similarity">
    <text evidence="2 6">Belongs to the acyl-CoA dehydrogenase family.</text>
</comment>
<evidence type="ECO:0000313" key="11">
    <source>
        <dbReference type="Proteomes" id="UP000551878"/>
    </source>
</evidence>
<evidence type="ECO:0000256" key="4">
    <source>
        <dbReference type="ARBA" id="ARBA00022827"/>
    </source>
</evidence>
<keyword evidence="11" id="KW-1185">Reference proteome</keyword>
<evidence type="ECO:0000256" key="3">
    <source>
        <dbReference type="ARBA" id="ARBA00022630"/>
    </source>
</evidence>
<keyword evidence="3 6" id="KW-0285">Flavoprotein</keyword>
<dbReference type="Gene3D" id="2.40.110.10">
    <property type="entry name" value="Butyryl-CoA Dehydrogenase, subunit A, domain 2"/>
    <property type="match status" value="1"/>
</dbReference>
<dbReference type="AlphaFoldDB" id="A0A840QTS7"/>
<dbReference type="PANTHER" id="PTHR43884:SF25">
    <property type="entry name" value="ACYL-COA DEHYDROGENASE YDBM-RELATED"/>
    <property type="match status" value="1"/>
</dbReference>
<dbReference type="SUPFAM" id="SSF56645">
    <property type="entry name" value="Acyl-CoA dehydrogenase NM domain-like"/>
    <property type="match status" value="1"/>
</dbReference>
<dbReference type="GO" id="GO:0003995">
    <property type="term" value="F:acyl-CoA dehydrogenase activity"/>
    <property type="evidence" value="ECO:0007669"/>
    <property type="project" value="TreeGrafter"/>
</dbReference>
<evidence type="ECO:0000256" key="6">
    <source>
        <dbReference type="RuleBase" id="RU362125"/>
    </source>
</evidence>